<dbReference type="EMBL" id="GBXM01097985">
    <property type="protein sequence ID" value="JAH10592.1"/>
    <property type="molecule type" value="Transcribed_RNA"/>
</dbReference>
<dbReference type="Pfam" id="PF25530">
    <property type="entry name" value="EF-hand_SWAP70_N"/>
    <property type="match status" value="1"/>
</dbReference>
<proteinExistence type="predicted"/>
<evidence type="ECO:0000259" key="1">
    <source>
        <dbReference type="Pfam" id="PF25530"/>
    </source>
</evidence>
<organism evidence="2">
    <name type="scientific">Anguilla anguilla</name>
    <name type="common">European freshwater eel</name>
    <name type="synonym">Muraena anguilla</name>
    <dbReference type="NCBI Taxonomy" id="7936"/>
    <lineage>
        <taxon>Eukaryota</taxon>
        <taxon>Metazoa</taxon>
        <taxon>Chordata</taxon>
        <taxon>Craniata</taxon>
        <taxon>Vertebrata</taxon>
        <taxon>Euteleostomi</taxon>
        <taxon>Actinopterygii</taxon>
        <taxon>Neopterygii</taxon>
        <taxon>Teleostei</taxon>
        <taxon>Anguilliformes</taxon>
        <taxon>Anguillidae</taxon>
        <taxon>Anguilla</taxon>
    </lineage>
</organism>
<accession>A0A0E9Q241</accession>
<sequence>MGLRDELLKPIWHAFTALDLDKCGKVSKSQLKVRFEAPGFCLCNGNLIDD</sequence>
<dbReference type="InterPro" id="IPR011992">
    <property type="entry name" value="EF-hand-dom_pair"/>
</dbReference>
<feature type="domain" description="SWAP70 N-terminal EF-hand" evidence="1">
    <location>
        <begin position="3"/>
        <end position="34"/>
    </location>
</feature>
<protein>
    <recommendedName>
        <fullName evidence="1">SWAP70 N-terminal EF-hand domain-containing protein</fullName>
    </recommendedName>
</protein>
<name>A0A0E9Q241_ANGAN</name>
<dbReference type="SUPFAM" id="SSF47473">
    <property type="entry name" value="EF-hand"/>
    <property type="match status" value="1"/>
</dbReference>
<reference evidence="2" key="1">
    <citation type="submission" date="2014-11" db="EMBL/GenBank/DDBJ databases">
        <authorList>
            <person name="Amaro Gonzalez C."/>
        </authorList>
    </citation>
    <scope>NUCLEOTIDE SEQUENCE</scope>
</reference>
<dbReference type="AlphaFoldDB" id="A0A0E9Q241"/>
<dbReference type="InterPro" id="IPR057836">
    <property type="entry name" value="EF-hand_SWAP70_N"/>
</dbReference>
<evidence type="ECO:0000313" key="2">
    <source>
        <dbReference type="EMBL" id="JAH10592.1"/>
    </source>
</evidence>
<reference evidence="2" key="2">
    <citation type="journal article" date="2015" name="Fish Shellfish Immunol.">
        <title>Early steps in the European eel (Anguilla anguilla)-Vibrio vulnificus interaction in the gills: Role of the RtxA13 toxin.</title>
        <authorList>
            <person name="Callol A."/>
            <person name="Pajuelo D."/>
            <person name="Ebbesson L."/>
            <person name="Teles M."/>
            <person name="MacKenzie S."/>
            <person name="Amaro C."/>
        </authorList>
    </citation>
    <scope>NUCLEOTIDE SEQUENCE</scope>
</reference>